<evidence type="ECO:0000256" key="10">
    <source>
        <dbReference type="SAM" id="Phobius"/>
    </source>
</evidence>
<evidence type="ECO:0000256" key="2">
    <source>
        <dbReference type="ARBA" id="ARBA00005745"/>
    </source>
</evidence>
<dbReference type="InterPro" id="IPR042094">
    <property type="entry name" value="T2SS_GspF_sf"/>
</dbReference>
<evidence type="ECO:0000313" key="13">
    <source>
        <dbReference type="Proteomes" id="UP000051096"/>
    </source>
</evidence>
<keyword evidence="5" id="KW-0997">Cell inner membrane</keyword>
<protein>
    <submittedName>
        <fullName evidence="12">Pilus assembly protein PilC</fullName>
    </submittedName>
</protein>
<dbReference type="PANTHER" id="PTHR30012:SF7">
    <property type="entry name" value="PROTEIN TRANSPORT PROTEIN HOFC HOMOLOG"/>
    <property type="match status" value="1"/>
</dbReference>
<keyword evidence="7 10" id="KW-1133">Transmembrane helix</keyword>
<keyword evidence="3 9" id="KW-0813">Transport</keyword>
<name>A0A0S8GC11_UNCW3</name>
<evidence type="ECO:0000256" key="3">
    <source>
        <dbReference type="ARBA" id="ARBA00022448"/>
    </source>
</evidence>
<evidence type="ECO:0000256" key="7">
    <source>
        <dbReference type="ARBA" id="ARBA00022989"/>
    </source>
</evidence>
<dbReference type="Proteomes" id="UP000051096">
    <property type="component" value="Unassembled WGS sequence"/>
</dbReference>
<accession>A0A0S8GC11</accession>
<dbReference type="FunFam" id="1.20.81.30:FF:000001">
    <property type="entry name" value="Type II secretion system protein F"/>
    <property type="match status" value="2"/>
</dbReference>
<proteinExistence type="inferred from homology"/>
<dbReference type="PANTHER" id="PTHR30012">
    <property type="entry name" value="GENERAL SECRETION PATHWAY PROTEIN"/>
    <property type="match status" value="1"/>
</dbReference>
<dbReference type="InterPro" id="IPR003004">
    <property type="entry name" value="GspF/PilC"/>
</dbReference>
<dbReference type="GO" id="GO:0005886">
    <property type="term" value="C:plasma membrane"/>
    <property type="evidence" value="ECO:0007669"/>
    <property type="project" value="UniProtKB-SubCell"/>
</dbReference>
<feature type="domain" description="Type II secretion system protein GspF" evidence="11">
    <location>
        <begin position="269"/>
        <end position="391"/>
    </location>
</feature>
<dbReference type="Gene3D" id="1.20.81.30">
    <property type="entry name" value="Type II secretion system (T2SS), domain F"/>
    <property type="match status" value="2"/>
</dbReference>
<evidence type="ECO:0000256" key="6">
    <source>
        <dbReference type="ARBA" id="ARBA00022692"/>
    </source>
</evidence>
<gene>
    <name evidence="12" type="ORF">AMJ87_08855</name>
</gene>
<comment type="similarity">
    <text evidence="2 9">Belongs to the GSP F family.</text>
</comment>
<keyword evidence="6 9" id="KW-0812">Transmembrane</keyword>
<dbReference type="GO" id="GO:0015628">
    <property type="term" value="P:protein secretion by the type II secretion system"/>
    <property type="evidence" value="ECO:0007669"/>
    <property type="project" value="TreeGrafter"/>
</dbReference>
<comment type="caution">
    <text evidence="12">The sequence shown here is derived from an EMBL/GenBank/DDBJ whole genome shotgun (WGS) entry which is preliminary data.</text>
</comment>
<dbReference type="InterPro" id="IPR018076">
    <property type="entry name" value="T2SS_GspF_dom"/>
</dbReference>
<keyword evidence="8 10" id="KW-0472">Membrane</keyword>
<evidence type="ECO:0000256" key="1">
    <source>
        <dbReference type="ARBA" id="ARBA00004429"/>
    </source>
</evidence>
<reference evidence="12 13" key="1">
    <citation type="journal article" date="2015" name="Microbiome">
        <title>Genomic resolution of linkages in carbon, nitrogen, and sulfur cycling among widespread estuary sediment bacteria.</title>
        <authorList>
            <person name="Baker B.J."/>
            <person name="Lazar C.S."/>
            <person name="Teske A.P."/>
            <person name="Dick G.J."/>
        </authorList>
    </citation>
    <scope>NUCLEOTIDE SEQUENCE [LARGE SCALE GENOMIC DNA]</scope>
    <source>
        <strain evidence="12">SM23_60</strain>
    </source>
</reference>
<dbReference type="AlphaFoldDB" id="A0A0S8GC11"/>
<dbReference type="PROSITE" id="PS00874">
    <property type="entry name" value="T2SP_F"/>
    <property type="match status" value="1"/>
</dbReference>
<organism evidence="12 13">
    <name type="scientific">candidate division WOR_3 bacterium SM23_60</name>
    <dbReference type="NCBI Taxonomy" id="1703780"/>
    <lineage>
        <taxon>Bacteria</taxon>
        <taxon>Bacteria division WOR-3</taxon>
    </lineage>
</organism>
<dbReference type="PATRIC" id="fig|1703780.3.peg.676"/>
<feature type="transmembrane region" description="Helical" evidence="10">
    <location>
        <begin position="372"/>
        <end position="392"/>
    </location>
</feature>
<feature type="transmembrane region" description="Helical" evidence="10">
    <location>
        <begin position="167"/>
        <end position="192"/>
    </location>
</feature>
<dbReference type="InterPro" id="IPR001992">
    <property type="entry name" value="T2SS_GspF/T4SS_PilC_CS"/>
</dbReference>
<evidence type="ECO:0000256" key="9">
    <source>
        <dbReference type="RuleBase" id="RU003923"/>
    </source>
</evidence>
<keyword evidence="4" id="KW-1003">Cell membrane</keyword>
<evidence type="ECO:0000256" key="4">
    <source>
        <dbReference type="ARBA" id="ARBA00022475"/>
    </source>
</evidence>
<sequence>MPTFVWKGRTASGATASGELAAGSQADVVAALRQKKIIPTSIKIKEEKKGLTLFGGRVGTRALAVFTRQFSTMLNAGLPLLTCLEILGKQTESAGLRRVLGEVRGDVEGGLALADALRRQPKIFDNLYVNMVESGETGGALDVILMRLATYLEKTAELMRKIRGAMIYPLIITIVAVGAIAVMLLFVIPVFAKMFEGAGRELPAMTQMVLSLSNFLKIWALPLLIIFIALFTIIRRWHKTESGAKVIDPIFLRLPVFGDLIRKQSIARFARTLSTLLASGVPIIDALEITARSAGNYVVETAILKARTSIKGGENIAEPLSKTAVFPPMVTQMIAIGEASGGLDEMLSKVADFYDAEVDQAVENLTSALEPVIMIFLGGIVGFLVISMYLPIFQLAGTIGG</sequence>
<evidence type="ECO:0000313" key="12">
    <source>
        <dbReference type="EMBL" id="KPK70398.1"/>
    </source>
</evidence>
<dbReference type="Pfam" id="PF00482">
    <property type="entry name" value="T2SSF"/>
    <property type="match status" value="2"/>
</dbReference>
<evidence type="ECO:0000259" key="11">
    <source>
        <dbReference type="Pfam" id="PF00482"/>
    </source>
</evidence>
<feature type="transmembrane region" description="Helical" evidence="10">
    <location>
        <begin position="212"/>
        <end position="234"/>
    </location>
</feature>
<evidence type="ECO:0000256" key="8">
    <source>
        <dbReference type="ARBA" id="ARBA00023136"/>
    </source>
</evidence>
<feature type="domain" description="Type II secretion system protein GspF" evidence="11">
    <location>
        <begin position="66"/>
        <end position="189"/>
    </location>
</feature>
<comment type="subcellular location">
    <subcellularLocation>
        <location evidence="1">Cell inner membrane</location>
        <topology evidence="1">Multi-pass membrane protein</topology>
    </subcellularLocation>
    <subcellularLocation>
        <location evidence="9">Cell membrane</location>
        <topology evidence="9">Multi-pass membrane protein</topology>
    </subcellularLocation>
</comment>
<evidence type="ECO:0000256" key="5">
    <source>
        <dbReference type="ARBA" id="ARBA00022519"/>
    </source>
</evidence>
<dbReference type="PRINTS" id="PR00812">
    <property type="entry name" value="BCTERIALGSPF"/>
</dbReference>
<dbReference type="EMBL" id="LJUO01000091">
    <property type="protein sequence ID" value="KPK70398.1"/>
    <property type="molecule type" value="Genomic_DNA"/>
</dbReference>